<sequence>MRKRTTRLRRVSKKARPARAARQARRAGRKARRADEKLTKRVDKKLAKRISEGEHGRITPGRAKKVIGVAKVVVPVLVPFARHAATAARERYDRMRARHLGVPVDQLGSFSGRGAALHARIAGDAEALRDLRTQSAGNDEVSLAAEQYAERTAARLAQLTSAVRAAERMPAQRRRSAHRAVDAELGEIEDELLTRFGIRARTR</sequence>
<evidence type="ECO:0000256" key="1">
    <source>
        <dbReference type="SAM" id="MobiDB-lite"/>
    </source>
</evidence>
<reference evidence="2 5" key="2">
    <citation type="journal article" date="2019" name="Int. J. Syst. Evol. Microbiol.">
        <title>The Global Catalogue of Microorganisms (GCM) 10K type strain sequencing project: providing services to taxonomists for standard genome sequencing and annotation.</title>
        <authorList>
            <consortium name="The Broad Institute Genomics Platform"/>
            <consortium name="The Broad Institute Genome Sequencing Center for Infectious Disease"/>
            <person name="Wu L."/>
            <person name="Ma J."/>
        </authorList>
    </citation>
    <scope>NUCLEOTIDE SEQUENCE [LARGE SCALE GENOMIC DNA]</scope>
    <source>
        <strain evidence="2 5">JCM 10664</strain>
    </source>
</reference>
<evidence type="ECO:0000313" key="4">
    <source>
        <dbReference type="Proteomes" id="UP000597989"/>
    </source>
</evidence>
<keyword evidence="5" id="KW-1185">Reference proteome</keyword>
<reference evidence="3" key="3">
    <citation type="submission" date="2020-09" db="EMBL/GenBank/DDBJ databases">
        <authorList>
            <person name="Sun Q."/>
            <person name="Zhou Y."/>
        </authorList>
    </citation>
    <scope>NUCLEOTIDE SEQUENCE</scope>
    <source>
        <strain evidence="3">CGMCC 4.7206</strain>
    </source>
</reference>
<name>A0A917NA73_9PSEU</name>
<comment type="caution">
    <text evidence="3">The sequence shown here is derived from an EMBL/GenBank/DDBJ whole genome shotgun (WGS) entry which is preliminary data.</text>
</comment>
<proteinExistence type="predicted"/>
<feature type="compositionally biased region" description="Basic residues" evidence="1">
    <location>
        <begin position="1"/>
        <end position="32"/>
    </location>
</feature>
<reference evidence="2" key="4">
    <citation type="submission" date="2023-12" db="EMBL/GenBank/DDBJ databases">
        <authorList>
            <person name="Sun Q."/>
            <person name="Inoue M."/>
        </authorList>
    </citation>
    <scope>NUCLEOTIDE SEQUENCE</scope>
    <source>
        <strain evidence="2">JCM 10664</strain>
    </source>
</reference>
<evidence type="ECO:0000313" key="2">
    <source>
        <dbReference type="EMBL" id="GAA0508390.1"/>
    </source>
</evidence>
<dbReference type="EMBL" id="BAAAHC010000003">
    <property type="protein sequence ID" value="GAA0508390.1"/>
    <property type="molecule type" value="Genomic_DNA"/>
</dbReference>
<evidence type="ECO:0000313" key="5">
    <source>
        <dbReference type="Proteomes" id="UP001500220"/>
    </source>
</evidence>
<dbReference type="Pfam" id="PF20079">
    <property type="entry name" value="DUF6474"/>
    <property type="match status" value="1"/>
</dbReference>
<protein>
    <submittedName>
        <fullName evidence="3">Uncharacterized protein</fullName>
    </submittedName>
</protein>
<dbReference type="RefSeq" id="WP_229679984.1">
    <property type="nucleotide sequence ID" value="NZ_BAAAHC010000003.1"/>
</dbReference>
<feature type="compositionally biased region" description="Basic and acidic residues" evidence="1">
    <location>
        <begin position="33"/>
        <end position="44"/>
    </location>
</feature>
<dbReference type="Proteomes" id="UP001500220">
    <property type="component" value="Unassembled WGS sequence"/>
</dbReference>
<accession>A0A917NA73</accession>
<organism evidence="3 4">
    <name type="scientific">Saccharopolyspora thermophila</name>
    <dbReference type="NCBI Taxonomy" id="89367"/>
    <lineage>
        <taxon>Bacteria</taxon>
        <taxon>Bacillati</taxon>
        <taxon>Actinomycetota</taxon>
        <taxon>Actinomycetes</taxon>
        <taxon>Pseudonocardiales</taxon>
        <taxon>Pseudonocardiaceae</taxon>
        <taxon>Saccharopolyspora</taxon>
    </lineage>
</organism>
<dbReference type="AlphaFoldDB" id="A0A917NA73"/>
<feature type="region of interest" description="Disordered" evidence="1">
    <location>
        <begin position="1"/>
        <end position="44"/>
    </location>
</feature>
<evidence type="ECO:0000313" key="3">
    <source>
        <dbReference type="EMBL" id="GGI82298.1"/>
    </source>
</evidence>
<dbReference type="Proteomes" id="UP000597989">
    <property type="component" value="Unassembled WGS sequence"/>
</dbReference>
<dbReference type="InterPro" id="IPR045522">
    <property type="entry name" value="DUF6474"/>
</dbReference>
<dbReference type="EMBL" id="BMMT01000005">
    <property type="protein sequence ID" value="GGI82298.1"/>
    <property type="molecule type" value="Genomic_DNA"/>
</dbReference>
<gene>
    <name evidence="2" type="ORF">GCM10009545_08090</name>
    <name evidence="3" type="ORF">GCM10011581_19640</name>
</gene>
<reference evidence="3 4" key="1">
    <citation type="journal article" date="2014" name="Int. J. Syst. Evol. Microbiol.">
        <title>Complete genome sequence of Corynebacterium casei LMG S-19264T (=DSM 44701T), isolated from a smear-ripened cheese.</title>
        <authorList>
            <consortium name="US DOE Joint Genome Institute (JGI-PGF)"/>
            <person name="Walter F."/>
            <person name="Albersmeier A."/>
            <person name="Kalinowski J."/>
            <person name="Ruckert C."/>
        </authorList>
    </citation>
    <scope>NUCLEOTIDE SEQUENCE [LARGE SCALE GENOMIC DNA]</scope>
    <source>
        <strain evidence="3 4">CGMCC 4.7206</strain>
    </source>
</reference>